<feature type="domain" description="HNH nuclease" evidence="2">
    <location>
        <begin position="200"/>
        <end position="278"/>
    </location>
</feature>
<dbReference type="AlphaFoldDB" id="A0A8H4VUA4"/>
<feature type="region of interest" description="Disordered" evidence="1">
    <location>
        <begin position="168"/>
        <end position="194"/>
    </location>
</feature>
<evidence type="ECO:0000259" key="2">
    <source>
        <dbReference type="Pfam" id="PF13391"/>
    </source>
</evidence>
<name>A0A8H4VUA4_9AGAR</name>
<protein>
    <recommendedName>
        <fullName evidence="2">HNH nuclease domain-containing protein</fullName>
    </recommendedName>
</protein>
<reference evidence="3 4" key="1">
    <citation type="submission" date="2019-12" db="EMBL/GenBank/DDBJ databases">
        <authorList>
            <person name="Floudas D."/>
            <person name="Bentzer J."/>
            <person name="Ahren D."/>
            <person name="Johansson T."/>
            <person name="Persson P."/>
            <person name="Tunlid A."/>
        </authorList>
    </citation>
    <scope>NUCLEOTIDE SEQUENCE [LARGE SCALE GENOMIC DNA]</scope>
    <source>
        <strain evidence="3 4">CBS 102.39</strain>
    </source>
</reference>
<dbReference type="Pfam" id="PF13391">
    <property type="entry name" value="HNH_2"/>
    <property type="match status" value="1"/>
</dbReference>
<dbReference type="EMBL" id="JAACJL010000002">
    <property type="protein sequence ID" value="KAF4622467.1"/>
    <property type="molecule type" value="Genomic_DNA"/>
</dbReference>
<accession>A0A8H4VUA4</accession>
<evidence type="ECO:0000256" key="1">
    <source>
        <dbReference type="SAM" id="MobiDB-lite"/>
    </source>
</evidence>
<proteinExistence type="predicted"/>
<organism evidence="3 4">
    <name type="scientific">Agrocybe pediades</name>
    <dbReference type="NCBI Taxonomy" id="84607"/>
    <lineage>
        <taxon>Eukaryota</taxon>
        <taxon>Fungi</taxon>
        <taxon>Dikarya</taxon>
        <taxon>Basidiomycota</taxon>
        <taxon>Agaricomycotina</taxon>
        <taxon>Agaricomycetes</taxon>
        <taxon>Agaricomycetidae</taxon>
        <taxon>Agaricales</taxon>
        <taxon>Agaricineae</taxon>
        <taxon>Strophariaceae</taxon>
        <taxon>Agrocybe</taxon>
    </lineage>
</organism>
<dbReference type="Proteomes" id="UP000521872">
    <property type="component" value="Unassembled WGS sequence"/>
</dbReference>
<keyword evidence="4" id="KW-1185">Reference proteome</keyword>
<evidence type="ECO:0000313" key="4">
    <source>
        <dbReference type="Proteomes" id="UP000521872"/>
    </source>
</evidence>
<dbReference type="InterPro" id="IPR003615">
    <property type="entry name" value="HNH_nuc"/>
</dbReference>
<sequence length="386" mass="44741">MSIIHLESWDDEAYLSKDQRTVHIFSSGLETDEPGKLRLIAGFFNRDYTAETVFKWLYSIFIERENQIRYFNLGKTLLQHGAELFPFALVRFANHNEDPFKHRWARKERRGLLDLSSEIEKNHVYDWTRRQDPFPDGHYYMIRKKGPRYSAFLPEEDKMNCAVVIARRPTDGGDSEPEEPSHQGHSSGVRQDVRVRDQRCRITDAPAISRKERGPNFAGLEVAHIYPIAWAAKKYVHKGFGDSDLEEKLSSKKTADYTGNALLMRADLHKKFDDYQFGWDTPLDKTRTKTYVPSPADFKLHIFERDGGYGDKQAERLQLKQDKKLLPPSLTPIDDNAQEQALKYLAIKKQGRVFCLDDVDVRLLEHHFMTALLWHVRGAGTTVQAK</sequence>
<comment type="caution">
    <text evidence="3">The sequence shown here is derived from an EMBL/GenBank/DDBJ whole genome shotgun (WGS) entry which is preliminary data.</text>
</comment>
<gene>
    <name evidence="3" type="ORF">D9613_009315</name>
</gene>
<evidence type="ECO:0000313" key="3">
    <source>
        <dbReference type="EMBL" id="KAF4622467.1"/>
    </source>
</evidence>